<sequence length="408" mass="43286">MSTLKSQWRTPVIVIVAGCLISVIGFGIRSSFGLFLEPMTVTRGWSRETFGLALALQNLFWGLGLPIAGILADKWGSSRIIMAGAITYFIGVYGMAFADSHALLYLFGGVLSGLGIAFSAFTLAMAAMVRVVGPEKRSFVLGIGTAAGSLGQVLFSPIGQGFISSFGWQQALIILSGCALVLIPLAWMLPHGSSGNQLEEEQSLRAALNEALTHRGFILLTLGFFVCGFHVAFITVHFPAYVRDIGLNPNIGAYSLALIGLFNIAGSLLSGVAGQRYSMRMSLSFIYTARAVAITALLLLPKTPLVVLGFAAVMGLLWLSTVPLTTGIVAQVFGTRYMGTLFGIVFLSHQIGSFLGVWLGGRLYDSSGSYDSMWVAGIVLGLIAALLHLPINESPVARLGRSAVVRPG</sequence>
<feature type="transmembrane region" description="Helical" evidence="4">
    <location>
        <begin position="171"/>
        <end position="189"/>
    </location>
</feature>
<dbReference type="InterPro" id="IPR011701">
    <property type="entry name" value="MFS"/>
</dbReference>
<feature type="transmembrane region" description="Helical" evidence="4">
    <location>
        <begin position="104"/>
        <end position="127"/>
    </location>
</feature>
<dbReference type="Gene3D" id="1.20.1250.20">
    <property type="entry name" value="MFS general substrate transporter like domains"/>
    <property type="match status" value="1"/>
</dbReference>
<dbReference type="Proteomes" id="UP000250079">
    <property type="component" value="Chromosome"/>
</dbReference>
<feature type="transmembrane region" description="Helical" evidence="4">
    <location>
        <begin position="139"/>
        <end position="159"/>
    </location>
</feature>
<dbReference type="InterPro" id="IPR036259">
    <property type="entry name" value="MFS_trans_sf"/>
</dbReference>
<protein>
    <submittedName>
        <fullName evidence="6">Putative MFS-type transporter YhjX</fullName>
    </submittedName>
</protein>
<proteinExistence type="predicted"/>
<evidence type="ECO:0000256" key="1">
    <source>
        <dbReference type="ARBA" id="ARBA00022692"/>
    </source>
</evidence>
<dbReference type="KEGG" id="gai:IMCC3135_33900"/>
<dbReference type="AlphaFoldDB" id="A0A2Z2P5M8"/>
<evidence type="ECO:0000256" key="2">
    <source>
        <dbReference type="ARBA" id="ARBA00022989"/>
    </source>
</evidence>
<dbReference type="GO" id="GO:0022857">
    <property type="term" value="F:transmembrane transporter activity"/>
    <property type="evidence" value="ECO:0007669"/>
    <property type="project" value="InterPro"/>
</dbReference>
<feature type="transmembrane region" description="Helical" evidence="4">
    <location>
        <begin position="79"/>
        <end position="98"/>
    </location>
</feature>
<dbReference type="Pfam" id="PF07690">
    <property type="entry name" value="MFS_1"/>
    <property type="match status" value="1"/>
</dbReference>
<dbReference type="InterPro" id="IPR020846">
    <property type="entry name" value="MFS_dom"/>
</dbReference>
<feature type="transmembrane region" description="Helical" evidence="4">
    <location>
        <begin position="281"/>
        <end position="300"/>
    </location>
</feature>
<evidence type="ECO:0000256" key="3">
    <source>
        <dbReference type="ARBA" id="ARBA00023136"/>
    </source>
</evidence>
<reference evidence="6 7" key="1">
    <citation type="submission" date="2016-12" db="EMBL/GenBank/DDBJ databases">
        <authorList>
            <person name="Song W.-J."/>
            <person name="Kurnit D.M."/>
        </authorList>
    </citation>
    <scope>NUCLEOTIDE SEQUENCE [LARGE SCALE GENOMIC DNA]</scope>
    <source>
        <strain evidence="6 7">IMCC3135</strain>
    </source>
</reference>
<dbReference type="OrthoDB" id="146345at2"/>
<evidence type="ECO:0000256" key="4">
    <source>
        <dbReference type="SAM" id="Phobius"/>
    </source>
</evidence>
<feature type="transmembrane region" description="Helical" evidence="4">
    <location>
        <begin position="217"/>
        <end position="239"/>
    </location>
</feature>
<keyword evidence="2 4" id="KW-1133">Transmembrane helix</keyword>
<dbReference type="RefSeq" id="WP_088921542.1">
    <property type="nucleotide sequence ID" value="NZ_CP018632.1"/>
</dbReference>
<dbReference type="SUPFAM" id="SSF103473">
    <property type="entry name" value="MFS general substrate transporter"/>
    <property type="match status" value="1"/>
</dbReference>
<dbReference type="PROSITE" id="PS50850">
    <property type="entry name" value="MFS"/>
    <property type="match status" value="1"/>
</dbReference>
<feature type="transmembrane region" description="Helical" evidence="4">
    <location>
        <begin position="341"/>
        <end position="361"/>
    </location>
</feature>
<feature type="transmembrane region" description="Helical" evidence="4">
    <location>
        <begin position="251"/>
        <end position="269"/>
    </location>
</feature>
<feature type="transmembrane region" description="Helical" evidence="4">
    <location>
        <begin position="306"/>
        <end position="329"/>
    </location>
</feature>
<keyword evidence="3 4" id="KW-0472">Membrane</keyword>
<dbReference type="InterPro" id="IPR050327">
    <property type="entry name" value="Proton-linked_MCT"/>
</dbReference>
<evidence type="ECO:0000313" key="7">
    <source>
        <dbReference type="Proteomes" id="UP000250079"/>
    </source>
</evidence>
<keyword evidence="7" id="KW-1185">Reference proteome</keyword>
<dbReference type="PANTHER" id="PTHR11360:SF284">
    <property type="entry name" value="EG:103B4.3 PROTEIN-RELATED"/>
    <property type="match status" value="1"/>
</dbReference>
<name>A0A2Z2P5M8_9GAMM</name>
<organism evidence="6 7">
    <name type="scientific">Granulosicoccus antarcticus IMCC3135</name>
    <dbReference type="NCBI Taxonomy" id="1192854"/>
    <lineage>
        <taxon>Bacteria</taxon>
        <taxon>Pseudomonadati</taxon>
        <taxon>Pseudomonadota</taxon>
        <taxon>Gammaproteobacteria</taxon>
        <taxon>Chromatiales</taxon>
        <taxon>Granulosicoccaceae</taxon>
        <taxon>Granulosicoccus</taxon>
    </lineage>
</organism>
<feature type="transmembrane region" description="Helical" evidence="4">
    <location>
        <begin position="373"/>
        <end position="391"/>
    </location>
</feature>
<evidence type="ECO:0000259" key="5">
    <source>
        <dbReference type="PROSITE" id="PS50850"/>
    </source>
</evidence>
<keyword evidence="1 4" id="KW-0812">Transmembrane</keyword>
<feature type="domain" description="Major facilitator superfamily (MFS) profile" evidence="5">
    <location>
        <begin position="11"/>
        <end position="395"/>
    </location>
</feature>
<feature type="transmembrane region" description="Helical" evidence="4">
    <location>
        <begin position="52"/>
        <end position="72"/>
    </location>
</feature>
<feature type="transmembrane region" description="Helical" evidence="4">
    <location>
        <begin position="12"/>
        <end position="32"/>
    </location>
</feature>
<gene>
    <name evidence="6" type="primary">yhjX_2</name>
    <name evidence="6" type="ORF">IMCC3135_33900</name>
</gene>
<dbReference type="PANTHER" id="PTHR11360">
    <property type="entry name" value="MONOCARBOXYLATE TRANSPORTER"/>
    <property type="match status" value="1"/>
</dbReference>
<dbReference type="CDD" id="cd17355">
    <property type="entry name" value="MFS_YcxA_like"/>
    <property type="match status" value="1"/>
</dbReference>
<dbReference type="EMBL" id="CP018632">
    <property type="protein sequence ID" value="ASJ76820.1"/>
    <property type="molecule type" value="Genomic_DNA"/>
</dbReference>
<evidence type="ECO:0000313" key="6">
    <source>
        <dbReference type="EMBL" id="ASJ76820.1"/>
    </source>
</evidence>
<accession>A0A2Z2P5M8</accession>